<evidence type="ECO:0000259" key="1">
    <source>
        <dbReference type="Pfam" id="PF04993"/>
    </source>
</evidence>
<reference evidence="2 3" key="1">
    <citation type="submission" date="2023-07" db="EMBL/GenBank/DDBJ databases">
        <title>Functional and genomic diversity of the sorghum phyllosphere microbiome.</title>
        <authorList>
            <person name="Shade A."/>
        </authorList>
    </citation>
    <scope>NUCLEOTIDE SEQUENCE [LARGE SCALE GENOMIC DNA]</scope>
    <source>
        <strain evidence="2 3">SORGH_AS_1064</strain>
    </source>
</reference>
<sequence>MAFDEQLADRVREALVKPKDVTEKNMFQGLCFMVDNKMCICVRDLELICRMDPGQAEAELEKGNCRPMIHNGKTMKGYIFVDEEGYKNPKDFNRLVHLCLDFNKIAKASKKKKKKD</sequence>
<accession>A0ABU0TKP1</accession>
<comment type="caution">
    <text evidence="2">The sequence shown here is derived from an EMBL/GenBank/DDBJ whole genome shotgun (WGS) entry which is preliminary data.</text>
</comment>
<dbReference type="InterPro" id="IPR007076">
    <property type="entry name" value="TfoX_N"/>
</dbReference>
<gene>
    <name evidence="2" type="ORF">QE404_002766</name>
</gene>
<dbReference type="RefSeq" id="WP_307451271.1">
    <property type="nucleotide sequence ID" value="NZ_JAUTAL010000001.1"/>
</dbReference>
<organism evidence="2 3">
    <name type="scientific">Chryseobacterium camelliae</name>
    <dbReference type="NCBI Taxonomy" id="1265445"/>
    <lineage>
        <taxon>Bacteria</taxon>
        <taxon>Pseudomonadati</taxon>
        <taxon>Bacteroidota</taxon>
        <taxon>Flavobacteriia</taxon>
        <taxon>Flavobacteriales</taxon>
        <taxon>Weeksellaceae</taxon>
        <taxon>Chryseobacterium group</taxon>
        <taxon>Chryseobacterium</taxon>
    </lineage>
</organism>
<evidence type="ECO:0000313" key="2">
    <source>
        <dbReference type="EMBL" id="MDQ1097619.1"/>
    </source>
</evidence>
<dbReference type="Proteomes" id="UP001225072">
    <property type="component" value="Unassembled WGS sequence"/>
</dbReference>
<dbReference type="Gene3D" id="3.30.1460.30">
    <property type="entry name" value="YgaC/TfoX-N like chaperone"/>
    <property type="match status" value="1"/>
</dbReference>
<protein>
    <submittedName>
        <fullName evidence="2">TfoX/Sxy family transcriptional regulator of competence genes</fullName>
    </submittedName>
</protein>
<proteinExistence type="predicted"/>
<keyword evidence="3" id="KW-1185">Reference proteome</keyword>
<dbReference type="Pfam" id="PF04993">
    <property type="entry name" value="TfoX_N"/>
    <property type="match status" value="1"/>
</dbReference>
<name>A0ABU0TKP1_9FLAO</name>
<evidence type="ECO:0000313" key="3">
    <source>
        <dbReference type="Proteomes" id="UP001225072"/>
    </source>
</evidence>
<feature type="domain" description="TfoX N-terminal" evidence="1">
    <location>
        <begin position="19"/>
        <end position="102"/>
    </location>
</feature>
<dbReference type="EMBL" id="JAUTAL010000001">
    <property type="protein sequence ID" value="MDQ1097619.1"/>
    <property type="molecule type" value="Genomic_DNA"/>
</dbReference>
<dbReference type="SUPFAM" id="SSF159894">
    <property type="entry name" value="YgaC/TfoX-N like"/>
    <property type="match status" value="1"/>
</dbReference>